<dbReference type="EMBL" id="CM000884">
    <property type="protein sequence ID" value="KQJ85486.1"/>
    <property type="molecule type" value="Genomic_DNA"/>
</dbReference>
<dbReference type="PANTHER" id="PTHR33065:SF158">
    <property type="entry name" value="DUF6598 DOMAIN-CONTAINING PROTEIN"/>
    <property type="match status" value="1"/>
</dbReference>
<reference evidence="4" key="3">
    <citation type="submission" date="2018-08" db="UniProtKB">
        <authorList>
            <consortium name="EnsemblPlants"/>
        </authorList>
    </citation>
    <scope>IDENTIFICATION</scope>
    <source>
        <strain evidence="4">cv. Bd21</strain>
    </source>
</reference>
<accession>I1J3S6</accession>
<dbReference type="RefSeq" id="XP_010240663.1">
    <property type="nucleotide sequence ID" value="XM_010242361.3"/>
</dbReference>
<keyword evidence="5" id="KW-1185">Reference proteome</keyword>
<dbReference type="InterPro" id="IPR046533">
    <property type="entry name" value="DUF6598"/>
</dbReference>
<dbReference type="KEGG" id="bdi:100837218"/>
<dbReference type="ExpressionAtlas" id="I1J3S6">
    <property type="expression patterns" value="baseline"/>
</dbReference>
<sequence>MAGGGEDKDEARMPREMEIEGESSKTMEQQSGGPSCDLEILRREITSLMILLTDKQSDVLCCDSEILKKITSLKSEITSLKLARKRKGLVPPPDVSPTVRRKISSVRRIAEEKEDMADQEMVDLSNSSGHKDTDSRKIKPTSRFKSNFEQECVSCGGRHDAQEPVECQFDYILHDTEATSNQLASLASILRESSSPIISLDKIKDLMDTTYCLFRVSSGIAEDFMKSENLMTKEMVLQTDSKFRLGAMEEEKTEGEVEDLKTSDLKREETSDEDEDEVVEKTLEEKEFDDNLYKVLEQVNKETLYYRMQMASLEEKGENDDDDDDDDEEEEEEEEEEELMEIEFTESDKEEMDMEERMFASHQSGWESTWGSKTVARNFFKDQTIVSPMYFTHSTPGHVPSYPTAFTGSTLQIYTIKIQTKGKLSWPLYVYGVVAARDSVDRNRNILFCRTRFNCQKLTQEDPFLHLTGPSRAIIMEDPVGFEFQLKLKGRVESEDRVLMNQTYHYRGGYPWGLYTASLGNRFCTAELNVEQLIDTVQATILGVCIGEGDPLSLFKYGGRVSCFSPPQELMKADMHATDTACRQVVLLDFHGVKMPVGADGYLQLSRNVVSVDFQEKPGCSRECAENLEVVIQAYSDSGSVAAEGRVKFMPKKSNISQGACYLGETKVEIVVAWSALVSSRIHIVDRD</sequence>
<reference evidence="3" key="2">
    <citation type="submission" date="2017-06" db="EMBL/GenBank/DDBJ databases">
        <title>WGS assembly of Brachypodium distachyon.</title>
        <authorList>
            <consortium name="The International Brachypodium Initiative"/>
            <person name="Lucas S."/>
            <person name="Harmon-Smith M."/>
            <person name="Lail K."/>
            <person name="Tice H."/>
            <person name="Grimwood J."/>
            <person name="Bruce D."/>
            <person name="Barry K."/>
            <person name="Shu S."/>
            <person name="Lindquist E."/>
            <person name="Wang M."/>
            <person name="Pitluck S."/>
            <person name="Vogel J.P."/>
            <person name="Garvin D.F."/>
            <person name="Mockler T.C."/>
            <person name="Schmutz J."/>
            <person name="Rokhsar D."/>
            <person name="Bevan M.W."/>
        </authorList>
    </citation>
    <scope>NUCLEOTIDE SEQUENCE</scope>
    <source>
        <strain evidence="3">Bd21</strain>
    </source>
</reference>
<dbReference type="PANTHER" id="PTHR33065">
    <property type="entry name" value="OS07G0486400 PROTEIN"/>
    <property type="match status" value="1"/>
</dbReference>
<evidence type="ECO:0000313" key="3">
    <source>
        <dbReference type="EMBL" id="KQJ85486.1"/>
    </source>
</evidence>
<dbReference type="AlphaFoldDB" id="I1J3S6"/>
<dbReference type="Proteomes" id="UP000008810">
    <property type="component" value="Chromosome 5"/>
</dbReference>
<feature type="domain" description="DUF6598" evidence="2">
    <location>
        <begin position="410"/>
        <end position="672"/>
    </location>
</feature>
<feature type="region of interest" description="Disordered" evidence="1">
    <location>
        <begin position="248"/>
        <end position="278"/>
    </location>
</feature>
<dbReference type="Gramene" id="KQJ85486">
    <property type="protein sequence ID" value="KQJ85486"/>
    <property type="gene ID" value="BRADI_5g27410v3"/>
</dbReference>
<dbReference type="HOGENOM" id="CLU_025416_0_0_1"/>
<reference evidence="3 4" key="1">
    <citation type="journal article" date="2010" name="Nature">
        <title>Genome sequencing and analysis of the model grass Brachypodium distachyon.</title>
        <authorList>
            <consortium name="International Brachypodium Initiative"/>
        </authorList>
    </citation>
    <scope>NUCLEOTIDE SEQUENCE [LARGE SCALE GENOMIC DNA]</scope>
    <source>
        <strain evidence="3 4">Bd21</strain>
    </source>
</reference>
<dbReference type="Pfam" id="PF20241">
    <property type="entry name" value="DUF6598"/>
    <property type="match status" value="1"/>
</dbReference>
<dbReference type="EnsemblPlants" id="KQJ85486">
    <property type="protein sequence ID" value="KQJ85486"/>
    <property type="gene ID" value="BRADI_5g27410v3"/>
</dbReference>
<feature type="region of interest" description="Disordered" evidence="1">
    <location>
        <begin position="312"/>
        <end position="349"/>
    </location>
</feature>
<dbReference type="OMA" id="MPREMEI"/>
<evidence type="ECO:0000313" key="5">
    <source>
        <dbReference type="Proteomes" id="UP000008810"/>
    </source>
</evidence>
<evidence type="ECO:0000256" key="1">
    <source>
        <dbReference type="SAM" id="MobiDB-lite"/>
    </source>
</evidence>
<gene>
    <name evidence="4" type="primary">LOC100837218</name>
    <name evidence="3" type="ORF">BRADI_5g27410v3</name>
</gene>
<evidence type="ECO:0000313" key="4">
    <source>
        <dbReference type="EnsemblPlants" id="KQJ85486"/>
    </source>
</evidence>
<dbReference type="eggNOG" id="ENOG502RRNC">
    <property type="taxonomic scope" value="Eukaryota"/>
</dbReference>
<dbReference type="GeneID" id="100837218"/>
<name>I1J3S6_BRADI</name>
<evidence type="ECO:0000259" key="2">
    <source>
        <dbReference type="Pfam" id="PF20241"/>
    </source>
</evidence>
<protein>
    <recommendedName>
        <fullName evidence="2">DUF6598 domain-containing protein</fullName>
    </recommendedName>
</protein>
<feature type="compositionally biased region" description="Basic and acidic residues" evidence="1">
    <location>
        <begin position="1"/>
        <end position="25"/>
    </location>
</feature>
<organism evidence="4">
    <name type="scientific">Brachypodium distachyon</name>
    <name type="common">Purple false brome</name>
    <name type="synonym">Trachynia distachya</name>
    <dbReference type="NCBI Taxonomy" id="15368"/>
    <lineage>
        <taxon>Eukaryota</taxon>
        <taxon>Viridiplantae</taxon>
        <taxon>Streptophyta</taxon>
        <taxon>Embryophyta</taxon>
        <taxon>Tracheophyta</taxon>
        <taxon>Spermatophyta</taxon>
        <taxon>Magnoliopsida</taxon>
        <taxon>Liliopsida</taxon>
        <taxon>Poales</taxon>
        <taxon>Poaceae</taxon>
        <taxon>BOP clade</taxon>
        <taxon>Pooideae</taxon>
        <taxon>Stipodae</taxon>
        <taxon>Brachypodieae</taxon>
        <taxon>Brachypodium</taxon>
    </lineage>
</organism>
<feature type="region of interest" description="Disordered" evidence="1">
    <location>
        <begin position="1"/>
        <end position="34"/>
    </location>
</feature>
<feature type="region of interest" description="Disordered" evidence="1">
    <location>
        <begin position="115"/>
        <end position="138"/>
    </location>
</feature>
<feature type="compositionally biased region" description="Acidic residues" evidence="1">
    <location>
        <begin position="317"/>
        <end position="349"/>
    </location>
</feature>
<feature type="compositionally biased region" description="Basic and acidic residues" evidence="1">
    <location>
        <begin position="248"/>
        <end position="269"/>
    </location>
</feature>
<proteinExistence type="predicted"/>